<dbReference type="PROSITE" id="PS00237">
    <property type="entry name" value="G_PROTEIN_RECEP_F1_1"/>
    <property type="match status" value="1"/>
</dbReference>
<keyword evidence="5 9" id="KW-0297">G-protein coupled receptor</keyword>
<protein>
    <recommendedName>
        <fullName evidence="11">G-protein coupled receptors family 1 profile domain-containing protein</fullName>
    </recommendedName>
</protein>
<dbReference type="PRINTS" id="PR00237">
    <property type="entry name" value="GPCRRHODOPSN"/>
</dbReference>
<evidence type="ECO:0000256" key="1">
    <source>
        <dbReference type="ARBA" id="ARBA00004651"/>
    </source>
</evidence>
<keyword evidence="6 10" id="KW-0472">Membrane</keyword>
<comment type="similarity">
    <text evidence="9">Belongs to the G-protein coupled receptor 1 family.</text>
</comment>
<dbReference type="PANTHER" id="PTHR24249">
    <property type="entry name" value="HISTAMINE RECEPTOR-RELATED G-PROTEIN COUPLED RECEPTOR"/>
    <property type="match status" value="1"/>
</dbReference>
<feature type="domain" description="G-protein coupled receptors family 1 profile" evidence="11">
    <location>
        <begin position="52"/>
        <end position="294"/>
    </location>
</feature>
<proteinExistence type="inferred from homology"/>
<evidence type="ECO:0000256" key="7">
    <source>
        <dbReference type="ARBA" id="ARBA00023170"/>
    </source>
</evidence>
<dbReference type="GO" id="GO:0005886">
    <property type="term" value="C:plasma membrane"/>
    <property type="evidence" value="ECO:0007669"/>
    <property type="project" value="UniProtKB-SubCell"/>
</dbReference>
<feature type="transmembrane region" description="Helical" evidence="10">
    <location>
        <begin position="73"/>
        <end position="93"/>
    </location>
</feature>
<dbReference type="RefSeq" id="XP_028512703.1">
    <property type="nucleotide sequence ID" value="XM_028656902.1"/>
</dbReference>
<feature type="transmembrane region" description="Helical" evidence="10">
    <location>
        <begin position="37"/>
        <end position="61"/>
    </location>
</feature>
<evidence type="ECO:0000256" key="8">
    <source>
        <dbReference type="ARBA" id="ARBA00023224"/>
    </source>
</evidence>
<evidence type="ECO:0000256" key="9">
    <source>
        <dbReference type="RuleBase" id="RU000688"/>
    </source>
</evidence>
<dbReference type="OrthoDB" id="5980742at2759"/>
<evidence type="ECO:0000256" key="3">
    <source>
        <dbReference type="ARBA" id="ARBA00022692"/>
    </source>
</evidence>
<feature type="transmembrane region" description="Helical" evidence="10">
    <location>
        <begin position="241"/>
        <end position="261"/>
    </location>
</feature>
<dbReference type="KEGG" id="epa:114574409"/>
<dbReference type="EnsemblMetazoa" id="XM_028656902.1">
    <property type="protein sequence ID" value="XP_028512703.1"/>
    <property type="gene ID" value="LOC114574409"/>
</dbReference>
<evidence type="ECO:0000313" key="12">
    <source>
        <dbReference type="EnsemblMetazoa" id="XP_028512703.1"/>
    </source>
</evidence>
<evidence type="ECO:0000256" key="10">
    <source>
        <dbReference type="SAM" id="Phobius"/>
    </source>
</evidence>
<comment type="subcellular location">
    <subcellularLocation>
        <location evidence="1">Cell membrane</location>
        <topology evidence="1">Multi-pass membrane protein</topology>
    </subcellularLocation>
</comment>
<dbReference type="SUPFAM" id="SSF81321">
    <property type="entry name" value="Family A G protein-coupled receptor-like"/>
    <property type="match status" value="1"/>
</dbReference>
<dbReference type="Gene3D" id="1.20.1070.10">
    <property type="entry name" value="Rhodopsin 7-helix transmembrane proteins"/>
    <property type="match status" value="1"/>
</dbReference>
<keyword evidence="3 9" id="KW-0812">Transmembrane</keyword>
<dbReference type="PROSITE" id="PS50262">
    <property type="entry name" value="G_PROTEIN_RECEP_F1_2"/>
    <property type="match status" value="1"/>
</dbReference>
<dbReference type="CDD" id="cd00637">
    <property type="entry name" value="7tm_classA_rhodopsin-like"/>
    <property type="match status" value="1"/>
</dbReference>
<keyword evidence="4 10" id="KW-1133">Transmembrane helix</keyword>
<name>A0A913YCJ9_EXADI</name>
<sequence>MVMLKMSANTSRITSMEISEFEYTLKTNLHLRDYTSAMIGVNAISAVCTSVLNFLVILTFAKNRTLQSTSANILILCLSIADFIVGSFMQPVHCIHLTAMLNNNVKLSETTSRIYLQIFTPLVSTSFFTITAITADRFLAVRLHLRYKELVTTRKTYVVCMIIFGISFTWGIGSIYWTKTLAVRMIDNTVALFLIILNLCLMGKISKVVRRHSKRIHSQRQTTQQTGINIPRFKKTVNTMYYIMGIFLLCYAPTLGVIIFNTFVPETVTLKKFVLNTLADSLLMLNSLLNPIIYCWRIQEMRCAIYKLLQSLRRLFAKPAASPSTAQRIISIP</sequence>
<dbReference type="InterPro" id="IPR000276">
    <property type="entry name" value="GPCR_Rhodpsn"/>
</dbReference>
<dbReference type="Proteomes" id="UP000887567">
    <property type="component" value="Unplaced"/>
</dbReference>
<dbReference type="Pfam" id="PF00001">
    <property type="entry name" value="7tm_1"/>
    <property type="match status" value="1"/>
</dbReference>
<evidence type="ECO:0000256" key="4">
    <source>
        <dbReference type="ARBA" id="ARBA00022989"/>
    </source>
</evidence>
<feature type="transmembrane region" description="Helical" evidence="10">
    <location>
        <begin position="189"/>
        <end position="206"/>
    </location>
</feature>
<evidence type="ECO:0000313" key="13">
    <source>
        <dbReference type="Proteomes" id="UP000887567"/>
    </source>
</evidence>
<keyword evidence="13" id="KW-1185">Reference proteome</keyword>
<keyword evidence="2" id="KW-1003">Cell membrane</keyword>
<dbReference type="AlphaFoldDB" id="A0A913YCJ9"/>
<evidence type="ECO:0000256" key="5">
    <source>
        <dbReference type="ARBA" id="ARBA00023040"/>
    </source>
</evidence>
<reference evidence="12" key="1">
    <citation type="submission" date="2022-11" db="UniProtKB">
        <authorList>
            <consortium name="EnsemblMetazoa"/>
        </authorList>
    </citation>
    <scope>IDENTIFICATION</scope>
</reference>
<keyword evidence="8 9" id="KW-0807">Transducer</keyword>
<evidence type="ECO:0000259" key="11">
    <source>
        <dbReference type="PROSITE" id="PS50262"/>
    </source>
</evidence>
<dbReference type="InterPro" id="IPR017452">
    <property type="entry name" value="GPCR_Rhodpsn_7TM"/>
</dbReference>
<evidence type="ECO:0000256" key="2">
    <source>
        <dbReference type="ARBA" id="ARBA00022475"/>
    </source>
</evidence>
<accession>A0A913YCJ9</accession>
<evidence type="ECO:0000256" key="6">
    <source>
        <dbReference type="ARBA" id="ARBA00023136"/>
    </source>
</evidence>
<dbReference type="OMA" id="RITFWNT"/>
<dbReference type="PANTHER" id="PTHR24249:SF372">
    <property type="entry name" value="G-PROTEIN COUPLED RECEPTORS FAMILY 1 PROFILE DOMAIN-CONTAINING PROTEIN"/>
    <property type="match status" value="1"/>
</dbReference>
<dbReference type="GO" id="GO:0004930">
    <property type="term" value="F:G protein-coupled receptor activity"/>
    <property type="evidence" value="ECO:0007669"/>
    <property type="project" value="UniProtKB-KW"/>
</dbReference>
<dbReference type="InterPro" id="IPR050569">
    <property type="entry name" value="TAAR"/>
</dbReference>
<keyword evidence="7 9" id="KW-0675">Receptor</keyword>
<feature type="transmembrane region" description="Helical" evidence="10">
    <location>
        <begin position="156"/>
        <end position="177"/>
    </location>
</feature>
<dbReference type="SMART" id="SM01381">
    <property type="entry name" value="7TM_GPCR_Srsx"/>
    <property type="match status" value="1"/>
</dbReference>
<feature type="transmembrane region" description="Helical" evidence="10">
    <location>
        <begin position="273"/>
        <end position="296"/>
    </location>
</feature>
<feature type="transmembrane region" description="Helical" evidence="10">
    <location>
        <begin position="113"/>
        <end position="135"/>
    </location>
</feature>
<organism evidence="12 13">
    <name type="scientific">Exaiptasia diaphana</name>
    <name type="common">Tropical sea anemone</name>
    <name type="synonym">Aiptasia pulchella</name>
    <dbReference type="NCBI Taxonomy" id="2652724"/>
    <lineage>
        <taxon>Eukaryota</taxon>
        <taxon>Metazoa</taxon>
        <taxon>Cnidaria</taxon>
        <taxon>Anthozoa</taxon>
        <taxon>Hexacorallia</taxon>
        <taxon>Actiniaria</taxon>
        <taxon>Aiptasiidae</taxon>
        <taxon>Exaiptasia</taxon>
    </lineage>
</organism>
<dbReference type="GeneID" id="114574409"/>